<gene>
    <name evidence="2" type="ORF">CEPIT_LOCUS34937</name>
</gene>
<evidence type="ECO:0000256" key="1">
    <source>
        <dbReference type="SAM" id="MobiDB-lite"/>
    </source>
</evidence>
<dbReference type="Proteomes" id="UP001152523">
    <property type="component" value="Unassembled WGS sequence"/>
</dbReference>
<accession>A0AAV0FKQ9</accession>
<name>A0AAV0FKQ9_9ASTE</name>
<organism evidence="2 3">
    <name type="scientific">Cuscuta epithymum</name>
    <dbReference type="NCBI Taxonomy" id="186058"/>
    <lineage>
        <taxon>Eukaryota</taxon>
        <taxon>Viridiplantae</taxon>
        <taxon>Streptophyta</taxon>
        <taxon>Embryophyta</taxon>
        <taxon>Tracheophyta</taxon>
        <taxon>Spermatophyta</taxon>
        <taxon>Magnoliopsida</taxon>
        <taxon>eudicotyledons</taxon>
        <taxon>Gunneridae</taxon>
        <taxon>Pentapetalae</taxon>
        <taxon>asterids</taxon>
        <taxon>lamiids</taxon>
        <taxon>Solanales</taxon>
        <taxon>Convolvulaceae</taxon>
        <taxon>Cuscuteae</taxon>
        <taxon>Cuscuta</taxon>
        <taxon>Cuscuta subgen. Cuscuta</taxon>
    </lineage>
</organism>
<sequence>MLEAPRSRDNRKKQEAVKPRTGFFRGLVQGRRSHRPRCRGYHGEVYPHRTKLSEGPPSEASRRTTGGILTKTCCKENIYVVGSKGIRSSSSDQSSAKEADNDLIGGPRLTTVTKWDQTLGRRLPLGLSDAPRGKLGHLIGWPPGFPQPCRCSTPLGSTAVGLQPGAYPCSALITPG</sequence>
<protein>
    <submittedName>
        <fullName evidence="2">Uncharacterized protein</fullName>
    </submittedName>
</protein>
<dbReference type="EMBL" id="CAMAPF010000991">
    <property type="protein sequence ID" value="CAH9135989.1"/>
    <property type="molecule type" value="Genomic_DNA"/>
</dbReference>
<proteinExistence type="predicted"/>
<keyword evidence="3" id="KW-1185">Reference proteome</keyword>
<evidence type="ECO:0000313" key="2">
    <source>
        <dbReference type="EMBL" id="CAH9135989.1"/>
    </source>
</evidence>
<reference evidence="2" key="1">
    <citation type="submission" date="2022-07" db="EMBL/GenBank/DDBJ databases">
        <authorList>
            <person name="Macas J."/>
            <person name="Novak P."/>
            <person name="Neumann P."/>
        </authorList>
    </citation>
    <scope>NUCLEOTIDE SEQUENCE</scope>
</reference>
<dbReference type="AlphaFoldDB" id="A0AAV0FKQ9"/>
<feature type="compositionally biased region" description="Basic and acidic residues" evidence="1">
    <location>
        <begin position="1"/>
        <end position="18"/>
    </location>
</feature>
<feature type="compositionally biased region" description="Basic residues" evidence="1">
    <location>
        <begin position="31"/>
        <end position="40"/>
    </location>
</feature>
<feature type="region of interest" description="Disordered" evidence="1">
    <location>
        <begin position="1"/>
        <end position="64"/>
    </location>
</feature>
<evidence type="ECO:0000313" key="3">
    <source>
        <dbReference type="Proteomes" id="UP001152523"/>
    </source>
</evidence>
<comment type="caution">
    <text evidence="2">The sequence shown here is derived from an EMBL/GenBank/DDBJ whole genome shotgun (WGS) entry which is preliminary data.</text>
</comment>